<dbReference type="GO" id="GO:0000981">
    <property type="term" value="F:DNA-binding transcription factor activity, RNA polymerase II-specific"/>
    <property type="evidence" value="ECO:0007669"/>
    <property type="project" value="TreeGrafter"/>
</dbReference>
<feature type="compositionally biased region" description="Polar residues" evidence="1">
    <location>
        <begin position="572"/>
        <end position="582"/>
    </location>
</feature>
<feature type="domain" description="Myb-like" evidence="2">
    <location>
        <begin position="422"/>
        <end position="501"/>
    </location>
</feature>
<dbReference type="GO" id="GO:0000978">
    <property type="term" value="F:RNA polymerase II cis-regulatory region sequence-specific DNA binding"/>
    <property type="evidence" value="ECO:0007669"/>
    <property type="project" value="TreeGrafter"/>
</dbReference>
<evidence type="ECO:0000259" key="2">
    <source>
        <dbReference type="PROSITE" id="PS50090"/>
    </source>
</evidence>
<feature type="compositionally biased region" description="Gly residues" evidence="1">
    <location>
        <begin position="439"/>
        <end position="450"/>
    </location>
</feature>
<dbReference type="Proteomes" id="UP000807716">
    <property type="component" value="Unassembled WGS sequence"/>
</dbReference>
<feature type="compositionally biased region" description="Low complexity" evidence="1">
    <location>
        <begin position="176"/>
        <end position="186"/>
    </location>
</feature>
<evidence type="ECO:0000313" key="5">
    <source>
        <dbReference type="Proteomes" id="UP000807716"/>
    </source>
</evidence>
<dbReference type="GO" id="GO:0005634">
    <property type="term" value="C:nucleus"/>
    <property type="evidence" value="ECO:0007669"/>
    <property type="project" value="TreeGrafter"/>
</dbReference>
<evidence type="ECO:0000259" key="3">
    <source>
        <dbReference type="PROSITE" id="PS51294"/>
    </source>
</evidence>
<evidence type="ECO:0000313" key="4">
    <source>
        <dbReference type="EMBL" id="KAG0255648.1"/>
    </source>
</evidence>
<protein>
    <submittedName>
        <fullName evidence="4">Myb-like DNA-binding domain protein</fullName>
    </submittedName>
</protein>
<proteinExistence type="predicted"/>
<dbReference type="InterPro" id="IPR050560">
    <property type="entry name" value="MYB_TF"/>
</dbReference>
<feature type="domain" description="Myb-like" evidence="2">
    <location>
        <begin position="912"/>
        <end position="963"/>
    </location>
</feature>
<dbReference type="InterPro" id="IPR017930">
    <property type="entry name" value="Myb_dom"/>
</dbReference>
<accession>A0A9P6U1X2</accession>
<feature type="compositionally biased region" description="Acidic residues" evidence="1">
    <location>
        <begin position="728"/>
        <end position="738"/>
    </location>
</feature>
<dbReference type="PANTHER" id="PTHR45614:SF51">
    <property type="entry name" value="MYB-LIKE DNA-BINDING PROTEIN BAS1"/>
    <property type="match status" value="1"/>
</dbReference>
<evidence type="ECO:0000256" key="1">
    <source>
        <dbReference type="SAM" id="MobiDB-lite"/>
    </source>
</evidence>
<name>A0A9P6U1X2_9FUNG</name>
<feature type="domain" description="Myb-like" evidence="2">
    <location>
        <begin position="772"/>
        <end position="824"/>
    </location>
</feature>
<dbReference type="CDD" id="cd00167">
    <property type="entry name" value="SANT"/>
    <property type="match status" value="3"/>
</dbReference>
<dbReference type="PROSITE" id="PS50090">
    <property type="entry name" value="MYB_LIKE"/>
    <property type="match status" value="4"/>
</dbReference>
<feature type="region of interest" description="Disordered" evidence="1">
    <location>
        <begin position="297"/>
        <end position="335"/>
    </location>
</feature>
<dbReference type="SMART" id="SM00717">
    <property type="entry name" value="SANT"/>
    <property type="match status" value="7"/>
</dbReference>
<dbReference type="SUPFAM" id="SSF46689">
    <property type="entry name" value="Homeodomain-like"/>
    <property type="match status" value="3"/>
</dbReference>
<feature type="region of interest" description="Disordered" evidence="1">
    <location>
        <begin position="437"/>
        <end position="460"/>
    </location>
</feature>
<sequence length="1078" mass="121697">MSGQGCYAWRQITPRLACTARVHTHAAPLRKRWLPTCVNLLKPPITPPTSPVSLARRTPHPSTRLFSTTPVTSFRPRRHLPDDVVNRLLEGRLDNVSYAHLAEQENLDRQMLRRWLLQLFRPFMADADEIRTETAAATAAASIASTVADQTEEEDPSLSSSSSESDNDNGTRKKITTTTTSSSSSSSRQIDVSAYPLLATAILRPWTSAERDRLCMLAVNERSWDRIAQALDRDPLTCREKYHHLNRALFGTALHQPASRKRNPYWAQLRRIGFTPAHRKQLVRALEQQQQQLLLHGRRRGVHHPVVDDADQSDHGGRHRPNEEGETEEQKGHKEALLDHHDDHSSIEDLFMDQHHHHSGPQGMTPAETAAAVAMGILPPGSSYPTTSDVDWEACSRALGGAFSANQLQDIYKILAKARLIWTDEEDARLIQIMIRRGGSSGGGGGGGSKGDSSMTTTTTASTTAALDEVQDRLFWTEVRDSFNDPYRTPDDYKNRWRMLDMPLQDRPWEMAEQVRFWRRFMEFHRSGSLINSRLARAATSRRDSRGGLDTEEMANNHQHNNSSGSSSNSNRDPAQNLSTTPGRPVQEVLQLDKAALWRDTFMWDTIAEGLEFRHGRDCQEYFERMTNLFPRDPALFGPLVQEVANKYLRPQKAQWSEDETQLAFRMANEYYEQGLPVSWLTIARALDHRYTERQIRTKVLYLKERVMTDRRAPSMAVVTAASLSKSDEDEEDDDEGDLGANNNSGVSGDHDDAGGLPKAAATKNTGPQIQSRTRAQKRWSDKELELLKRGVAKYQDAPQRWQKVQQEFLPHRTRYQIRERYERSMGYAHGRFTSREQQLLEDAVEYLGEGARWEDVAQMVPGRTAVQCRLAWSYGQSRPFGRTTMASTTATTASGGMRTETAAAAAAAAAVPKNEGTGWSPQDLEHLVAAVNRYGTRQWSKVAELVAGKSAHDCRNEWLETLDPKASGAKWSPEEVNQLMERVSKYLTKQEEVEYEAEVAGLQRPELGPSTRADGKEGKAKAKAEEASIFVDPRPRFKGRVKIDWNMIAEGMEGRSSFQCYRKFQSQRKTYLMLGDF</sequence>
<keyword evidence="4" id="KW-0238">DNA-binding</keyword>
<gene>
    <name evidence="4" type="primary">MYB4R1</name>
    <name evidence="4" type="ORF">DFQ27_006132</name>
</gene>
<dbReference type="Pfam" id="PF00249">
    <property type="entry name" value="Myb_DNA-binding"/>
    <property type="match status" value="2"/>
</dbReference>
<dbReference type="InterPro" id="IPR001005">
    <property type="entry name" value="SANT/Myb"/>
</dbReference>
<dbReference type="EMBL" id="JAAAJB010000449">
    <property type="protein sequence ID" value="KAG0255648.1"/>
    <property type="molecule type" value="Genomic_DNA"/>
</dbReference>
<feature type="region of interest" description="Disordered" evidence="1">
    <location>
        <begin position="536"/>
        <end position="586"/>
    </location>
</feature>
<dbReference type="InterPro" id="IPR009057">
    <property type="entry name" value="Homeodomain-like_sf"/>
</dbReference>
<feature type="compositionally biased region" description="Basic and acidic residues" evidence="1">
    <location>
        <begin position="312"/>
        <end position="335"/>
    </location>
</feature>
<dbReference type="OrthoDB" id="2143914at2759"/>
<feature type="compositionally biased region" description="Low complexity" evidence="1">
    <location>
        <begin position="451"/>
        <end position="460"/>
    </location>
</feature>
<feature type="compositionally biased region" description="Low complexity" evidence="1">
    <location>
        <begin position="556"/>
        <end position="571"/>
    </location>
</feature>
<reference evidence="4" key="1">
    <citation type="journal article" date="2020" name="Fungal Divers.">
        <title>Resolving the Mortierellaceae phylogeny through synthesis of multi-gene phylogenetics and phylogenomics.</title>
        <authorList>
            <person name="Vandepol N."/>
            <person name="Liber J."/>
            <person name="Desiro A."/>
            <person name="Na H."/>
            <person name="Kennedy M."/>
            <person name="Barry K."/>
            <person name="Grigoriev I.V."/>
            <person name="Miller A.N."/>
            <person name="O'Donnell K."/>
            <person name="Stajich J.E."/>
            <person name="Bonito G."/>
        </authorList>
    </citation>
    <scope>NUCLEOTIDE SEQUENCE</scope>
    <source>
        <strain evidence="4">BC1065</strain>
    </source>
</reference>
<feature type="region of interest" description="Disordered" evidence="1">
    <location>
        <begin position="145"/>
        <end position="186"/>
    </location>
</feature>
<dbReference type="PROSITE" id="PS51294">
    <property type="entry name" value="HTH_MYB"/>
    <property type="match status" value="1"/>
</dbReference>
<dbReference type="PANTHER" id="PTHR45614">
    <property type="entry name" value="MYB PROTEIN-RELATED"/>
    <property type="match status" value="1"/>
</dbReference>
<feature type="domain" description="Myb-like" evidence="2">
    <location>
        <begin position="825"/>
        <end position="873"/>
    </location>
</feature>
<dbReference type="Pfam" id="PF13921">
    <property type="entry name" value="Myb_DNA-bind_6"/>
    <property type="match status" value="1"/>
</dbReference>
<organism evidence="4 5">
    <name type="scientific">Actinomortierella ambigua</name>
    <dbReference type="NCBI Taxonomy" id="1343610"/>
    <lineage>
        <taxon>Eukaryota</taxon>
        <taxon>Fungi</taxon>
        <taxon>Fungi incertae sedis</taxon>
        <taxon>Mucoromycota</taxon>
        <taxon>Mortierellomycotina</taxon>
        <taxon>Mortierellomycetes</taxon>
        <taxon>Mortierellales</taxon>
        <taxon>Mortierellaceae</taxon>
        <taxon>Actinomortierella</taxon>
    </lineage>
</organism>
<dbReference type="Gene3D" id="1.10.10.60">
    <property type="entry name" value="Homeodomain-like"/>
    <property type="match status" value="4"/>
</dbReference>
<dbReference type="AlphaFoldDB" id="A0A9P6U1X2"/>
<feature type="compositionally biased region" description="Polar residues" evidence="1">
    <location>
        <begin position="763"/>
        <end position="774"/>
    </location>
</feature>
<comment type="caution">
    <text evidence="4">The sequence shown here is derived from an EMBL/GenBank/DDBJ whole genome shotgun (WGS) entry which is preliminary data.</text>
</comment>
<feature type="domain" description="HTH myb-type" evidence="3">
    <location>
        <begin position="920"/>
        <end position="967"/>
    </location>
</feature>
<feature type="region of interest" description="Disordered" evidence="1">
    <location>
        <begin position="715"/>
        <end position="778"/>
    </location>
</feature>
<keyword evidence="5" id="KW-1185">Reference proteome</keyword>